<dbReference type="Gene3D" id="6.10.250.3150">
    <property type="match status" value="1"/>
</dbReference>
<organism evidence="2 3">
    <name type="scientific">Cohnella lupini</name>
    <dbReference type="NCBI Taxonomy" id="1294267"/>
    <lineage>
        <taxon>Bacteria</taxon>
        <taxon>Bacillati</taxon>
        <taxon>Bacillota</taxon>
        <taxon>Bacilli</taxon>
        <taxon>Bacillales</taxon>
        <taxon>Paenibacillaceae</taxon>
        <taxon>Cohnella</taxon>
    </lineage>
</organism>
<keyword evidence="1" id="KW-0175">Coiled coil</keyword>
<evidence type="ECO:0000313" key="2">
    <source>
        <dbReference type="EMBL" id="RED65761.1"/>
    </source>
</evidence>
<dbReference type="AlphaFoldDB" id="A0A3D9IVM3"/>
<accession>A0A3D9IVM3</accession>
<proteinExistence type="predicted"/>
<gene>
    <name evidence="2" type="ORF">DFP95_101252</name>
</gene>
<comment type="caution">
    <text evidence="2">The sequence shown here is derived from an EMBL/GenBank/DDBJ whole genome shotgun (WGS) entry which is preliminary data.</text>
</comment>
<reference evidence="2 3" key="1">
    <citation type="submission" date="2018-07" db="EMBL/GenBank/DDBJ databases">
        <title>Genomic Encyclopedia of Type Strains, Phase III (KMG-III): the genomes of soil and plant-associated and newly described type strains.</title>
        <authorList>
            <person name="Whitman W."/>
        </authorList>
    </citation>
    <scope>NUCLEOTIDE SEQUENCE [LARGE SCALE GENOMIC DNA]</scope>
    <source>
        <strain evidence="2 3">CECT 8236</strain>
    </source>
</reference>
<name>A0A3D9IVM3_9BACL</name>
<evidence type="ECO:0000256" key="1">
    <source>
        <dbReference type="SAM" id="Coils"/>
    </source>
</evidence>
<keyword evidence="3" id="KW-1185">Reference proteome</keyword>
<dbReference type="OrthoDB" id="2657928at2"/>
<dbReference type="Proteomes" id="UP000256869">
    <property type="component" value="Unassembled WGS sequence"/>
</dbReference>
<dbReference type="RefSeq" id="WP_115990742.1">
    <property type="nucleotide sequence ID" value="NZ_QRDY01000001.1"/>
</dbReference>
<protein>
    <submittedName>
        <fullName evidence="2">Peptidoglycan hydrolase CwlO-like protein</fullName>
    </submittedName>
</protein>
<dbReference type="EMBL" id="QRDY01000001">
    <property type="protein sequence ID" value="RED65761.1"/>
    <property type="molecule type" value="Genomic_DNA"/>
</dbReference>
<keyword evidence="2" id="KW-0378">Hydrolase</keyword>
<dbReference type="GO" id="GO:0016787">
    <property type="term" value="F:hydrolase activity"/>
    <property type="evidence" value="ECO:0007669"/>
    <property type="project" value="UniProtKB-KW"/>
</dbReference>
<evidence type="ECO:0000313" key="3">
    <source>
        <dbReference type="Proteomes" id="UP000256869"/>
    </source>
</evidence>
<sequence length="361" mass="41292">MRRLLMALLGIAAILLFIPRAGALWPVNAEPLPEETRKLLEKSLSVVEIDREIERISGLKGKTQTDIENNEHKLSEQEIAIAVQREKAGRVLRSYYMGYKDFWLSALLNANSLPDLLKVWDTMDMIVQSDHKTMDGYAAEYLNLKKGYDQLRHDKEDLAAVEEQLVTQRERILTLQNELDQSLEASGDQQMLLRLMDELQAYWRNVGLYEVKQHFKALAEAMGNLPDYVKNTPGIIQTNGLKTKLTLTDTQLNEFLRSEDSRFNDFSFSFDNDLLTMEGDNGNIQVKIQGRYTLEEEPENAIRFHVDTLVFNGLTLPDTTRADLEREFDLGFYPQKLIKFVKATSVEMNDGKLIVQLAIGG</sequence>
<feature type="coiled-coil region" evidence="1">
    <location>
        <begin position="151"/>
        <end position="178"/>
    </location>
</feature>